<gene>
    <name evidence="8" type="ORF">BEWA_040600</name>
</gene>
<dbReference type="GO" id="GO:0033314">
    <property type="term" value="P:mitotic DNA replication checkpoint signaling"/>
    <property type="evidence" value="ECO:0007669"/>
    <property type="project" value="TreeGrafter"/>
</dbReference>
<dbReference type="VEuPathDB" id="PiroplasmaDB:BEWA_040600"/>
<reference evidence="8 9" key="1">
    <citation type="journal article" date="2012" name="BMC Genomics">
        <title>Comparative genomic analysis and phylogenetic position of Theileria equi.</title>
        <authorList>
            <person name="Kappmeyer L.S."/>
            <person name="Thiagarajan M."/>
            <person name="Herndon D.R."/>
            <person name="Ramsay J.D."/>
            <person name="Caler E."/>
            <person name="Djikeng A."/>
            <person name="Gillespie J.J."/>
            <person name="Lau A.O."/>
            <person name="Roalson E.H."/>
            <person name="Silva J.C."/>
            <person name="Silva M.G."/>
            <person name="Suarez C.E."/>
            <person name="Ueti M.W."/>
            <person name="Nene V.M."/>
            <person name="Mealey R.H."/>
            <person name="Knowles D.P."/>
            <person name="Brayton K.A."/>
        </authorList>
    </citation>
    <scope>NUCLEOTIDE SEQUENCE [LARGE SCALE GENOMIC DNA]</scope>
    <source>
        <strain evidence="8 9">WA</strain>
    </source>
</reference>
<dbReference type="InterPro" id="IPR027417">
    <property type="entry name" value="P-loop_NTPase"/>
</dbReference>
<evidence type="ECO:0000313" key="9">
    <source>
        <dbReference type="Proteomes" id="UP000031512"/>
    </source>
</evidence>
<protein>
    <submittedName>
        <fullName evidence="8">Uncharacterized protein</fullName>
    </submittedName>
</protein>
<comment type="similarity">
    <text evidence="2">Belongs to the rad17/RAD24 family.</text>
</comment>
<evidence type="ECO:0000256" key="3">
    <source>
        <dbReference type="ARBA" id="ARBA00022741"/>
    </source>
</evidence>
<evidence type="ECO:0000256" key="1">
    <source>
        <dbReference type="ARBA" id="ARBA00004123"/>
    </source>
</evidence>
<dbReference type="AlphaFoldDB" id="L1LF04"/>
<dbReference type="Proteomes" id="UP000031512">
    <property type="component" value="Unassembled WGS sequence"/>
</dbReference>
<evidence type="ECO:0000256" key="6">
    <source>
        <dbReference type="ARBA" id="ARBA00023242"/>
    </source>
</evidence>
<keyword evidence="4" id="KW-0227">DNA damage</keyword>
<accession>L1LF04</accession>
<keyword evidence="3" id="KW-0547">Nucleotide-binding</keyword>
<dbReference type="GeneID" id="15807470"/>
<evidence type="ECO:0000313" key="8">
    <source>
        <dbReference type="EMBL" id="EKX74022.1"/>
    </source>
</evidence>
<comment type="subcellular location">
    <subcellularLocation>
        <location evidence="1">Nucleus</location>
    </subcellularLocation>
</comment>
<keyword evidence="9" id="KW-1185">Reference proteome</keyword>
<dbReference type="GO" id="GO:0005524">
    <property type="term" value="F:ATP binding"/>
    <property type="evidence" value="ECO:0007669"/>
    <property type="project" value="UniProtKB-KW"/>
</dbReference>
<dbReference type="SUPFAM" id="SSF52540">
    <property type="entry name" value="P-loop containing nucleoside triphosphate hydrolases"/>
    <property type="match status" value="1"/>
</dbReference>
<keyword evidence="5" id="KW-0067">ATP-binding</keyword>
<dbReference type="GO" id="GO:0005634">
    <property type="term" value="C:nucleus"/>
    <property type="evidence" value="ECO:0007669"/>
    <property type="project" value="UniProtKB-SubCell"/>
</dbReference>
<name>L1LF04_THEEQ</name>
<organism evidence="8 9">
    <name type="scientific">Theileria equi strain WA</name>
    <dbReference type="NCBI Taxonomy" id="1537102"/>
    <lineage>
        <taxon>Eukaryota</taxon>
        <taxon>Sar</taxon>
        <taxon>Alveolata</taxon>
        <taxon>Apicomplexa</taxon>
        <taxon>Aconoidasida</taxon>
        <taxon>Piroplasmida</taxon>
        <taxon>Theileriidae</taxon>
        <taxon>Theileria</taxon>
    </lineage>
</organism>
<dbReference type="OrthoDB" id="10265971at2759"/>
<dbReference type="GO" id="GO:0006281">
    <property type="term" value="P:DNA repair"/>
    <property type="evidence" value="ECO:0007669"/>
    <property type="project" value="InterPro"/>
</dbReference>
<dbReference type="GO" id="GO:0003689">
    <property type="term" value="F:DNA clamp loader activity"/>
    <property type="evidence" value="ECO:0007669"/>
    <property type="project" value="TreeGrafter"/>
</dbReference>
<proteinExistence type="inferred from homology"/>
<dbReference type="GO" id="GO:0003682">
    <property type="term" value="F:chromatin binding"/>
    <property type="evidence" value="ECO:0007669"/>
    <property type="project" value="TreeGrafter"/>
</dbReference>
<dbReference type="PANTHER" id="PTHR12172">
    <property type="entry name" value="CELL CYCLE CHECKPOINT PROTEIN RAD17"/>
    <property type="match status" value="1"/>
</dbReference>
<keyword evidence="6" id="KW-0539">Nucleus</keyword>
<comment type="caution">
    <text evidence="8">The sequence shown here is derived from an EMBL/GenBank/DDBJ whole genome shotgun (WGS) entry which is preliminary data.</text>
</comment>
<dbReference type="KEGG" id="beq:BEWA_040600"/>
<dbReference type="InterPro" id="IPR004582">
    <property type="entry name" value="Checkpoint_prot_Rad17_Rad24"/>
</dbReference>
<evidence type="ECO:0000256" key="5">
    <source>
        <dbReference type="ARBA" id="ARBA00022840"/>
    </source>
</evidence>
<evidence type="ECO:0000256" key="2">
    <source>
        <dbReference type="ARBA" id="ARBA00006168"/>
    </source>
</evidence>
<dbReference type="GO" id="GO:0000077">
    <property type="term" value="P:DNA damage checkpoint signaling"/>
    <property type="evidence" value="ECO:0007669"/>
    <property type="project" value="TreeGrafter"/>
</dbReference>
<dbReference type="RefSeq" id="XP_004833474.1">
    <property type="nucleotide sequence ID" value="XM_004833417.1"/>
</dbReference>
<dbReference type="eggNOG" id="ENOG502T6N6">
    <property type="taxonomic scope" value="Eukaryota"/>
</dbReference>
<dbReference type="PANTHER" id="PTHR12172:SF0">
    <property type="entry name" value="CELL CYCLE CHECKPOINT PROTEIN RAD17"/>
    <property type="match status" value="1"/>
</dbReference>
<evidence type="ECO:0000256" key="4">
    <source>
        <dbReference type="ARBA" id="ARBA00022763"/>
    </source>
</evidence>
<keyword evidence="7" id="KW-0131">Cell cycle</keyword>
<dbReference type="EMBL" id="ACOU01000002">
    <property type="protein sequence ID" value="EKX74022.1"/>
    <property type="molecule type" value="Genomic_DNA"/>
</dbReference>
<evidence type="ECO:0000256" key="7">
    <source>
        <dbReference type="ARBA" id="ARBA00023306"/>
    </source>
</evidence>
<sequence length="801" mass="90629">MQPFMVDDIPWRPQEIEALRKFLLDVKSRGQLTHTTKSDSYNVCILKGQTGSAKMSTIKLLCNNCGLKIIEYDPFDVSAVCRPEEHDSAISSLVSFLETATSRSGLKMTKNSLTFSSGSLACPLVLGSRKIKRLKCTSENANAESNTSNSEPHLILVSDLPRTILTSKSSSLYEIQYLLKSIVNGQSTHNEKTYPLLICVNNSAEDTMILKRILPNNYTKHPKCLNLNLKNISKTKMKSLLKLDKKFQRFDSHFNSLLLDYVANISSGDIRYAFNNLRFYLSNSKDQGSNTISQFDTLKAHMLERNIFNTFGLLGRVLYNKRLPISLSCPNENKTIPMNMNISRFKKCMDISRAIQIYETEYVDGVSCDYADILEIIPLIDSTIASMESSITYEPPTQEFVTFSSTQKKPIVSQTESKKPHTSDSNPHVDLELVNNENLVLTCEGNVGGTDSVNLYDPLNMVMWNKGYFDESFSAEIPANVRLFGLVDPFDEKNPLGYTKWPKIESKGDCTPSRHTRHDMLPKLSRPQLYYDPDSIIDDLNSEYNYFVNSMFDNYSDLFGNIDDCATFSTHLTCADMFYTRVKGASYYIGDDIGINRHFISICIRAAVDSNLSGFEGTKNEFHPFTKYTTSGSIKYKTDYIRGLYDSYRMDVHKLLTSDEYIPSHSSIHASASKAFIETLPMTFIALTHSTEPKHTQVHDVYENVQDDSRRTSIESTFEDIMTLDVLDQVDELMQGTGSKNVNTRGRNDSVNLIKLMDTVTPRFKDLLSEISKHYANFGGNSQIQITHSIKQAYERISDSS</sequence>
<dbReference type="STRING" id="1537102.L1LF04"/>